<protein>
    <recommendedName>
        <fullName evidence="4">Testis expressed 48</fullName>
    </recommendedName>
</protein>
<name>A0AA40LJ47_CNENI</name>
<comment type="caution">
    <text evidence="2">The sequence shown here is derived from an EMBL/GenBank/DDBJ whole genome shotgun (WGS) entry which is preliminary data.</text>
</comment>
<proteinExistence type="predicted"/>
<reference evidence="2" key="1">
    <citation type="submission" date="2023-06" db="EMBL/GenBank/DDBJ databases">
        <title>Reference genome for the Northern bat (Eptesicus nilssonii), a most northern bat species.</title>
        <authorList>
            <person name="Laine V.N."/>
            <person name="Pulliainen A.T."/>
            <person name="Lilley T.M."/>
        </authorList>
    </citation>
    <scope>NUCLEOTIDE SEQUENCE</scope>
    <source>
        <strain evidence="2">BLF_Eptnil</strain>
        <tissue evidence="2">Kidney</tissue>
    </source>
</reference>
<feature type="region of interest" description="Disordered" evidence="1">
    <location>
        <begin position="28"/>
        <end position="101"/>
    </location>
</feature>
<feature type="compositionally biased region" description="Polar residues" evidence="1">
    <location>
        <begin position="57"/>
        <end position="78"/>
    </location>
</feature>
<gene>
    <name evidence="2" type="ORF">QTO34_005172</name>
</gene>
<dbReference type="EMBL" id="JAULJE010000015">
    <property type="protein sequence ID" value="KAK1334172.1"/>
    <property type="molecule type" value="Genomic_DNA"/>
</dbReference>
<evidence type="ECO:0008006" key="4">
    <source>
        <dbReference type="Google" id="ProtNLM"/>
    </source>
</evidence>
<dbReference type="AlphaFoldDB" id="A0AA40LJ47"/>
<accession>A0AA40LJ47</accession>
<evidence type="ECO:0000256" key="1">
    <source>
        <dbReference type="SAM" id="MobiDB-lite"/>
    </source>
</evidence>
<organism evidence="2 3">
    <name type="scientific">Cnephaeus nilssonii</name>
    <name type="common">Northern bat</name>
    <name type="synonym">Eptesicus nilssonii</name>
    <dbReference type="NCBI Taxonomy" id="3371016"/>
    <lineage>
        <taxon>Eukaryota</taxon>
        <taxon>Metazoa</taxon>
        <taxon>Chordata</taxon>
        <taxon>Craniata</taxon>
        <taxon>Vertebrata</taxon>
        <taxon>Euteleostomi</taxon>
        <taxon>Mammalia</taxon>
        <taxon>Eutheria</taxon>
        <taxon>Laurasiatheria</taxon>
        <taxon>Chiroptera</taxon>
        <taxon>Yangochiroptera</taxon>
        <taxon>Vespertilionidae</taxon>
        <taxon>Cnephaeus</taxon>
    </lineage>
</organism>
<evidence type="ECO:0000313" key="2">
    <source>
        <dbReference type="EMBL" id="KAK1334172.1"/>
    </source>
</evidence>
<sequence>MALYVCPPAACPRNLASKIFCSCCRDSDEISSTDDSSISSQMQEQQPGLQASELDRQNPTSKYTSTASSLPLGQSMIQSEKDSWSSSSDFDDVPQRGFQKRNLDRYSQIQWPFQPCLIGRP</sequence>
<evidence type="ECO:0000313" key="3">
    <source>
        <dbReference type="Proteomes" id="UP001177744"/>
    </source>
</evidence>
<dbReference type="Proteomes" id="UP001177744">
    <property type="component" value="Unassembled WGS sequence"/>
</dbReference>
<keyword evidence="3" id="KW-1185">Reference proteome</keyword>